<accession>A0A840W362</accession>
<dbReference type="RefSeq" id="WP_312893585.1">
    <property type="nucleotide sequence ID" value="NZ_BAAAKM010000011.1"/>
</dbReference>
<dbReference type="AlphaFoldDB" id="A0A840W362"/>
<feature type="transmembrane region" description="Helical" evidence="2">
    <location>
        <begin position="6"/>
        <end position="24"/>
    </location>
</feature>
<proteinExistence type="predicted"/>
<reference evidence="3 4" key="1">
    <citation type="submission" date="2020-08" db="EMBL/GenBank/DDBJ databases">
        <title>Sequencing the genomes of 1000 actinobacteria strains.</title>
        <authorList>
            <person name="Klenk H.-P."/>
        </authorList>
    </citation>
    <scope>NUCLEOTIDE SEQUENCE [LARGE SCALE GENOMIC DNA]</scope>
    <source>
        <strain evidence="3 4">DSM 44598</strain>
    </source>
</reference>
<feature type="transmembrane region" description="Helical" evidence="2">
    <location>
        <begin position="68"/>
        <end position="86"/>
    </location>
</feature>
<dbReference type="Proteomes" id="UP000579647">
    <property type="component" value="Unassembled WGS sequence"/>
</dbReference>
<keyword evidence="2" id="KW-0472">Membrane</keyword>
<sequence length="192" mass="21305">MLVVHVFGGALITLLVTLQVWPWLRTRHPAVHRWSGRVYVLAGVPLVGVSAMLIAPLSEADASAQTSAFVWAVLWSAFTALGCLSARRRHLASHREWMLRSFALVYGIAFNRIPHLLLVLAMSPRVDAEYGGDLTAMSLEPGAGSGFLSWILPLLFLEWWLKYHKPRRRSRHARATGEKTPAQSAPVSPHTP</sequence>
<comment type="caution">
    <text evidence="3">The sequence shown here is derived from an EMBL/GenBank/DDBJ whole genome shotgun (WGS) entry which is preliminary data.</text>
</comment>
<feature type="transmembrane region" description="Helical" evidence="2">
    <location>
        <begin position="142"/>
        <end position="161"/>
    </location>
</feature>
<evidence type="ECO:0000256" key="2">
    <source>
        <dbReference type="SAM" id="Phobius"/>
    </source>
</evidence>
<name>A0A840W362_9ACTN</name>
<evidence type="ECO:0000313" key="4">
    <source>
        <dbReference type="Proteomes" id="UP000579647"/>
    </source>
</evidence>
<evidence type="ECO:0008006" key="5">
    <source>
        <dbReference type="Google" id="ProtNLM"/>
    </source>
</evidence>
<evidence type="ECO:0000256" key="1">
    <source>
        <dbReference type="SAM" id="MobiDB-lite"/>
    </source>
</evidence>
<keyword evidence="2" id="KW-0812">Transmembrane</keyword>
<keyword evidence="4" id="KW-1185">Reference proteome</keyword>
<dbReference type="EMBL" id="JACHDO010000001">
    <property type="protein sequence ID" value="MBB5489743.1"/>
    <property type="molecule type" value="Genomic_DNA"/>
</dbReference>
<evidence type="ECO:0000313" key="3">
    <source>
        <dbReference type="EMBL" id="MBB5489743.1"/>
    </source>
</evidence>
<feature type="transmembrane region" description="Helical" evidence="2">
    <location>
        <begin position="98"/>
        <end position="122"/>
    </location>
</feature>
<feature type="transmembrane region" description="Helical" evidence="2">
    <location>
        <begin position="36"/>
        <end position="56"/>
    </location>
</feature>
<protein>
    <recommendedName>
        <fullName evidence="5">DUF2306 domain-containing protein</fullName>
    </recommendedName>
</protein>
<keyword evidence="2" id="KW-1133">Transmembrane helix</keyword>
<gene>
    <name evidence="3" type="ORF">HNR07_000880</name>
</gene>
<feature type="region of interest" description="Disordered" evidence="1">
    <location>
        <begin position="171"/>
        <end position="192"/>
    </location>
</feature>
<dbReference type="InterPro" id="IPR018750">
    <property type="entry name" value="DUF2306_membrane"/>
</dbReference>
<organism evidence="3 4">
    <name type="scientific">Nocardiopsis metallicus</name>
    <dbReference type="NCBI Taxonomy" id="179819"/>
    <lineage>
        <taxon>Bacteria</taxon>
        <taxon>Bacillati</taxon>
        <taxon>Actinomycetota</taxon>
        <taxon>Actinomycetes</taxon>
        <taxon>Streptosporangiales</taxon>
        <taxon>Nocardiopsidaceae</taxon>
        <taxon>Nocardiopsis</taxon>
    </lineage>
</organism>
<dbReference type="Pfam" id="PF10067">
    <property type="entry name" value="DUF2306"/>
    <property type="match status" value="1"/>
</dbReference>